<keyword evidence="4" id="KW-0539">Nucleus</keyword>
<dbReference type="GO" id="GO:0005634">
    <property type="term" value="C:nucleus"/>
    <property type="evidence" value="ECO:0007669"/>
    <property type="project" value="UniProtKB-SubCell"/>
</dbReference>
<comment type="similarity">
    <text evidence="2">Belongs to the HMGN family.</text>
</comment>
<accession>A0A8C4KWJ7</accession>
<evidence type="ECO:0000313" key="6">
    <source>
        <dbReference type="Ensembl" id="ENSEASP00005000169.2"/>
    </source>
</evidence>
<dbReference type="Ensembl" id="ENSEAST00005000241.2">
    <property type="protein sequence ID" value="ENSEASP00005000169.2"/>
    <property type="gene ID" value="ENSEASG00005000153.2"/>
</dbReference>
<dbReference type="Proteomes" id="UP000694387">
    <property type="component" value="Chromosome X"/>
</dbReference>
<reference evidence="6" key="2">
    <citation type="submission" date="2025-08" db="UniProtKB">
        <authorList>
            <consortium name="Ensembl"/>
        </authorList>
    </citation>
    <scope>IDENTIFICATION</scope>
</reference>
<organism evidence="6 7">
    <name type="scientific">Equus asinus</name>
    <name type="common">Donkey</name>
    <name type="synonym">Equus africanus asinus</name>
    <dbReference type="NCBI Taxonomy" id="9793"/>
    <lineage>
        <taxon>Eukaryota</taxon>
        <taxon>Metazoa</taxon>
        <taxon>Chordata</taxon>
        <taxon>Craniata</taxon>
        <taxon>Vertebrata</taxon>
        <taxon>Euteleostomi</taxon>
        <taxon>Mammalia</taxon>
        <taxon>Eutheria</taxon>
        <taxon>Laurasiatheria</taxon>
        <taxon>Perissodactyla</taxon>
        <taxon>Equidae</taxon>
        <taxon>Equus</taxon>
    </lineage>
</organism>
<feature type="compositionally biased region" description="Basic residues" evidence="5">
    <location>
        <begin position="51"/>
        <end position="61"/>
    </location>
</feature>
<name>A0A8C4KWJ7_EQUAS</name>
<keyword evidence="7" id="KW-1185">Reference proteome</keyword>
<evidence type="ECO:0000256" key="1">
    <source>
        <dbReference type="ARBA" id="ARBA00004123"/>
    </source>
</evidence>
<dbReference type="GO" id="GO:0000785">
    <property type="term" value="C:chromatin"/>
    <property type="evidence" value="ECO:0007669"/>
    <property type="project" value="InterPro"/>
</dbReference>
<dbReference type="PRINTS" id="PR00925">
    <property type="entry name" value="NONHISHMG17"/>
</dbReference>
<evidence type="ECO:0000256" key="5">
    <source>
        <dbReference type="SAM" id="MobiDB-lite"/>
    </source>
</evidence>
<sequence>MPQTKVNSVEGVVKGEPKRLVRLSAKSTPAKVETMPKKAARKDKLSDQKVRTKGKRRRRGK</sequence>
<evidence type="ECO:0000256" key="2">
    <source>
        <dbReference type="ARBA" id="ARBA00007696"/>
    </source>
</evidence>
<reference evidence="6 7" key="1">
    <citation type="journal article" date="2020" name="Nat. Commun.">
        <title>Donkey genomes provide new insights into domestication and selection for coat color.</title>
        <authorList>
            <person name="Wang"/>
            <person name="C."/>
            <person name="Li"/>
            <person name="H."/>
            <person name="Guo"/>
            <person name="Y."/>
            <person name="Huang"/>
            <person name="J."/>
            <person name="Sun"/>
            <person name="Y."/>
            <person name="Min"/>
            <person name="J."/>
            <person name="Wang"/>
            <person name="J."/>
            <person name="Fang"/>
            <person name="X."/>
            <person name="Zhao"/>
            <person name="Z."/>
            <person name="Wang"/>
            <person name="S."/>
            <person name="Zhang"/>
            <person name="Y."/>
            <person name="Liu"/>
            <person name="Q."/>
            <person name="Jiang"/>
            <person name="Q."/>
            <person name="Wang"/>
            <person name="X."/>
            <person name="Guo"/>
            <person name="Y."/>
            <person name="Yang"/>
            <person name="C."/>
            <person name="Wang"/>
            <person name="Y."/>
            <person name="Tian"/>
            <person name="F."/>
            <person name="Zhuang"/>
            <person name="G."/>
            <person name="Fan"/>
            <person name="Y."/>
            <person name="Gao"/>
            <person name="Q."/>
            <person name="Li"/>
            <person name="Y."/>
            <person name="Ju"/>
            <person name="Z."/>
            <person name="Li"/>
            <person name="J."/>
            <person name="Li"/>
            <person name="R."/>
            <person name="Hou"/>
            <person name="M."/>
            <person name="Yang"/>
            <person name="G."/>
            <person name="Liu"/>
            <person name="G."/>
            <person name="Liu"/>
            <person name="W."/>
            <person name="Guo"/>
            <person name="J."/>
            <person name="Pan"/>
            <person name="S."/>
            <person name="Fan"/>
            <person name="G."/>
            <person name="Zhang"/>
            <person name="W."/>
            <person name="Zhang"/>
            <person name="R."/>
            <person name="Yu"/>
            <person name="J."/>
            <person name="Zhang"/>
            <person name="X."/>
            <person name="Yin"/>
            <person name="Q."/>
            <person name="Ji"/>
            <person name="C."/>
            <person name="Jin"/>
            <person name="Y."/>
            <person name="Yue"/>
            <person name="G."/>
            <person name="Liu"/>
            <person name="M."/>
            <person name="Xu"/>
            <person name="J."/>
            <person name="Liu"/>
            <person name="S."/>
            <person name="Jordana"/>
            <person name="J."/>
            <person name="Noce"/>
            <person name="A."/>
            <person name="Amills"/>
            <person name="M."/>
            <person name="Wu"/>
            <person name="D.D."/>
            <person name="Li"/>
            <person name="S."/>
            <person name="Zhou"/>
            <person name="X. and Zhong"/>
            <person name="J."/>
        </authorList>
    </citation>
    <scope>NUCLEOTIDE SEQUENCE [LARGE SCALE GENOMIC DNA]</scope>
</reference>
<comment type="subcellular location">
    <subcellularLocation>
        <location evidence="1">Nucleus</location>
    </subcellularLocation>
</comment>
<dbReference type="GeneTree" id="ENSGT01140000286589"/>
<protein>
    <submittedName>
        <fullName evidence="6">Uncharacterized protein</fullName>
    </submittedName>
</protein>
<feature type="region of interest" description="Disordered" evidence="5">
    <location>
        <begin position="24"/>
        <end position="61"/>
    </location>
</feature>
<reference evidence="6" key="3">
    <citation type="submission" date="2025-09" db="UniProtKB">
        <authorList>
            <consortium name="Ensembl"/>
        </authorList>
    </citation>
    <scope>IDENTIFICATION</scope>
</reference>
<dbReference type="Pfam" id="PF01101">
    <property type="entry name" value="HMG14_17"/>
    <property type="match status" value="1"/>
</dbReference>
<dbReference type="InterPro" id="IPR000079">
    <property type="entry name" value="HMGN_fam"/>
</dbReference>
<dbReference type="AlphaFoldDB" id="A0A8C4KWJ7"/>
<dbReference type="GO" id="GO:0031492">
    <property type="term" value="F:nucleosomal DNA binding"/>
    <property type="evidence" value="ECO:0007669"/>
    <property type="project" value="InterPro"/>
</dbReference>
<evidence type="ECO:0000256" key="4">
    <source>
        <dbReference type="ARBA" id="ARBA00023242"/>
    </source>
</evidence>
<evidence type="ECO:0000313" key="7">
    <source>
        <dbReference type="Proteomes" id="UP000694387"/>
    </source>
</evidence>
<evidence type="ECO:0000256" key="3">
    <source>
        <dbReference type="ARBA" id="ARBA00023125"/>
    </source>
</evidence>
<keyword evidence="3" id="KW-0238">DNA-binding</keyword>
<proteinExistence type="inferred from homology"/>